<dbReference type="HAMAP" id="MF_00724">
    <property type="entry name" value="FliE"/>
    <property type="match status" value="1"/>
</dbReference>
<dbReference type="OrthoDB" id="9812413at2"/>
<protein>
    <recommendedName>
        <fullName evidence="4 5">Flagellar hook-basal body complex protein FliE</fullName>
    </recommendedName>
</protein>
<gene>
    <name evidence="4" type="primary">fliE</name>
    <name evidence="6" type="ORF">BEH_18210</name>
</gene>
<evidence type="ECO:0000256" key="5">
    <source>
        <dbReference type="NCBIfam" id="TIGR00205"/>
    </source>
</evidence>
<dbReference type="PANTHER" id="PTHR34653">
    <property type="match status" value="1"/>
</dbReference>
<evidence type="ECO:0000256" key="2">
    <source>
        <dbReference type="ARBA" id="ARBA00009272"/>
    </source>
</evidence>
<keyword evidence="6" id="KW-0969">Cilium</keyword>
<evidence type="ECO:0000256" key="4">
    <source>
        <dbReference type="HAMAP-Rule" id="MF_00724"/>
    </source>
</evidence>
<dbReference type="GO" id="GO:0071973">
    <property type="term" value="P:bacterial-type flagellum-dependent cell motility"/>
    <property type="evidence" value="ECO:0007669"/>
    <property type="project" value="InterPro"/>
</dbReference>
<sequence>MINGITNISLQSEALQPKNESASTNQSFSNFLKDAVNKVNEAQNESDAMTTKLVNGEDVDLHNVMILSQKASVALQAAIQFRNKGIEAYQEIMRMQI</sequence>
<name>A0A0H4KZS2_9BACI</name>
<comment type="subcellular location">
    <subcellularLocation>
        <location evidence="1 4">Bacterial flagellum basal body</location>
    </subcellularLocation>
</comment>
<evidence type="ECO:0000313" key="7">
    <source>
        <dbReference type="Proteomes" id="UP000036202"/>
    </source>
</evidence>
<dbReference type="GO" id="GO:0005198">
    <property type="term" value="F:structural molecule activity"/>
    <property type="evidence" value="ECO:0007669"/>
    <property type="project" value="UniProtKB-UniRule"/>
</dbReference>
<accession>A0A0H4KZS2</accession>
<dbReference type="EMBL" id="CP011974">
    <property type="protein sequence ID" value="AKO93843.1"/>
    <property type="molecule type" value="Genomic_DNA"/>
</dbReference>
<organism evidence="6 7">
    <name type="scientific">Priestia filamentosa</name>
    <dbReference type="NCBI Taxonomy" id="1402861"/>
    <lineage>
        <taxon>Bacteria</taxon>
        <taxon>Bacillati</taxon>
        <taxon>Bacillota</taxon>
        <taxon>Bacilli</taxon>
        <taxon>Bacillales</taxon>
        <taxon>Bacillaceae</taxon>
        <taxon>Priestia</taxon>
    </lineage>
</organism>
<evidence type="ECO:0000256" key="1">
    <source>
        <dbReference type="ARBA" id="ARBA00004117"/>
    </source>
</evidence>
<dbReference type="GO" id="GO:0009425">
    <property type="term" value="C:bacterial-type flagellum basal body"/>
    <property type="evidence" value="ECO:0007669"/>
    <property type="project" value="UniProtKB-SubCell"/>
</dbReference>
<evidence type="ECO:0000256" key="3">
    <source>
        <dbReference type="ARBA" id="ARBA00023143"/>
    </source>
</evidence>
<evidence type="ECO:0000313" key="6">
    <source>
        <dbReference type="EMBL" id="AKO93843.1"/>
    </source>
</evidence>
<dbReference type="KEGG" id="beo:BEH_18210"/>
<reference evidence="7" key="2">
    <citation type="submission" date="2015-06" db="EMBL/GenBank/DDBJ databases">
        <title>Genome Sequence of Bacillus endophyticus and Analysis of its Companion Mechanism in the Ketogulonigenium vulgare-Bacillus strain Consortium.</title>
        <authorList>
            <person name="Jia N."/>
            <person name="Du J."/>
            <person name="Ding M.-Z."/>
            <person name="Gao F."/>
            <person name="Yuan Y.-J."/>
        </authorList>
    </citation>
    <scope>NUCLEOTIDE SEQUENCE [LARGE SCALE GENOMIC DNA]</scope>
    <source>
        <strain evidence="7">Hbe603</strain>
    </source>
</reference>
<comment type="similarity">
    <text evidence="2 4">Belongs to the FliE family.</text>
</comment>
<dbReference type="PATRIC" id="fig|135735.6.peg.3872"/>
<dbReference type="Pfam" id="PF02049">
    <property type="entry name" value="FliE"/>
    <property type="match status" value="1"/>
</dbReference>
<dbReference type="RefSeq" id="WP_046217800.1">
    <property type="nucleotide sequence ID" value="NZ_CP011974.1"/>
</dbReference>
<dbReference type="Proteomes" id="UP000036202">
    <property type="component" value="Chromosome"/>
</dbReference>
<proteinExistence type="inferred from homology"/>
<dbReference type="AlphaFoldDB" id="A0A0H4KZS2"/>
<keyword evidence="3 4" id="KW-0975">Bacterial flagellum</keyword>
<dbReference type="InterPro" id="IPR001624">
    <property type="entry name" value="FliE"/>
</dbReference>
<dbReference type="PRINTS" id="PR01006">
    <property type="entry name" value="FLGHOOKFLIE"/>
</dbReference>
<dbReference type="PANTHER" id="PTHR34653:SF1">
    <property type="entry name" value="FLAGELLAR HOOK-BASAL BODY COMPLEX PROTEIN FLIE"/>
    <property type="match status" value="1"/>
</dbReference>
<keyword evidence="7" id="KW-1185">Reference proteome</keyword>
<dbReference type="GO" id="GO:0003774">
    <property type="term" value="F:cytoskeletal motor activity"/>
    <property type="evidence" value="ECO:0007669"/>
    <property type="project" value="InterPro"/>
</dbReference>
<keyword evidence="6" id="KW-0966">Cell projection</keyword>
<reference evidence="6 7" key="1">
    <citation type="journal article" date="2015" name="PLoS ONE">
        <title>Genome Sequence of Bacillus endophyticus and Analysis of Its Companion Mechanism in the Ketogulonigenium vulgare-Bacillus Strain Consortium.</title>
        <authorList>
            <person name="Jia N."/>
            <person name="Du J."/>
            <person name="Ding M.Z."/>
            <person name="Gao F."/>
            <person name="Yuan Y.J."/>
        </authorList>
    </citation>
    <scope>NUCLEOTIDE SEQUENCE [LARGE SCALE GENOMIC DNA]</scope>
    <source>
        <strain evidence="6 7">Hbe603</strain>
    </source>
</reference>
<keyword evidence="6" id="KW-0282">Flagellum</keyword>
<dbReference type="NCBIfam" id="TIGR00205">
    <property type="entry name" value="fliE"/>
    <property type="match status" value="1"/>
</dbReference>